<dbReference type="InterPro" id="IPR000504">
    <property type="entry name" value="RRM_dom"/>
</dbReference>
<evidence type="ECO:0000313" key="8">
    <source>
        <dbReference type="Proteomes" id="UP000887116"/>
    </source>
</evidence>
<reference evidence="7" key="1">
    <citation type="submission" date="2020-07" db="EMBL/GenBank/DDBJ databases">
        <title>Multicomponent nature underlies the extraordinary mechanical properties of spider dragline silk.</title>
        <authorList>
            <person name="Kono N."/>
            <person name="Nakamura H."/>
            <person name="Mori M."/>
            <person name="Yoshida Y."/>
            <person name="Ohtoshi R."/>
            <person name="Malay A.D."/>
            <person name="Moran D.A.P."/>
            <person name="Tomita M."/>
            <person name="Numata K."/>
            <person name="Arakawa K."/>
        </authorList>
    </citation>
    <scope>NUCLEOTIDE SEQUENCE</scope>
</reference>
<evidence type="ECO:0000256" key="5">
    <source>
        <dbReference type="SAM" id="MobiDB-lite"/>
    </source>
</evidence>
<evidence type="ECO:0000259" key="6">
    <source>
        <dbReference type="PROSITE" id="PS50102"/>
    </source>
</evidence>
<dbReference type="Pfam" id="PF00076">
    <property type="entry name" value="RRM_1"/>
    <property type="match status" value="2"/>
</dbReference>
<gene>
    <name evidence="7" type="primary">trnau1apl</name>
    <name evidence="7" type="ORF">TNCT_172042</name>
</gene>
<dbReference type="PROSITE" id="PS50102">
    <property type="entry name" value="RRM"/>
    <property type="match status" value="2"/>
</dbReference>
<dbReference type="InterPro" id="IPR035979">
    <property type="entry name" value="RBD_domain_sf"/>
</dbReference>
<dbReference type="PANTHER" id="PTHR37457">
    <property type="entry name" value="TRNA SELENOCYSTEINE 1-ASSOCIATED PROTEIN 1-RELATED"/>
    <property type="match status" value="1"/>
</dbReference>
<dbReference type="SUPFAM" id="SSF54928">
    <property type="entry name" value="RNA-binding domain, RBD"/>
    <property type="match status" value="1"/>
</dbReference>
<feature type="domain" description="RRM" evidence="6">
    <location>
        <begin position="112"/>
        <end position="190"/>
    </location>
</feature>
<dbReference type="InterPro" id="IPR041085">
    <property type="entry name" value="TSAP1_C"/>
</dbReference>
<dbReference type="Pfam" id="PF17654">
    <property type="entry name" value="Trnau1ap"/>
    <property type="match status" value="1"/>
</dbReference>
<dbReference type="PANTHER" id="PTHR37457:SF3">
    <property type="entry name" value="TRNA SELENOCYSTEINE-ASSOCIATED PROTEIN 1"/>
    <property type="match status" value="1"/>
</dbReference>
<keyword evidence="8" id="KW-1185">Reference proteome</keyword>
<evidence type="ECO:0000313" key="7">
    <source>
        <dbReference type="EMBL" id="GFQ79889.1"/>
    </source>
</evidence>
<evidence type="ECO:0000256" key="4">
    <source>
        <dbReference type="PROSITE-ProRule" id="PRU00176"/>
    </source>
</evidence>
<name>A0A8X6FIM5_TRICU</name>
<dbReference type="SMART" id="SM00360">
    <property type="entry name" value="RRM"/>
    <property type="match status" value="2"/>
</dbReference>
<dbReference type="Gene3D" id="3.30.70.330">
    <property type="match status" value="2"/>
</dbReference>
<dbReference type="InterPro" id="IPR040434">
    <property type="entry name" value="TSAP1"/>
</dbReference>
<dbReference type="InterPro" id="IPR012677">
    <property type="entry name" value="Nucleotide-bd_a/b_plait_sf"/>
</dbReference>
<dbReference type="EMBL" id="BMAO01032129">
    <property type="protein sequence ID" value="GFQ79889.1"/>
    <property type="molecule type" value="Genomic_DNA"/>
</dbReference>
<comment type="similarity">
    <text evidence="1">Belongs to the RRM TRSPAP family.</text>
</comment>
<comment type="caution">
    <text evidence="7">The sequence shown here is derived from an EMBL/GenBank/DDBJ whole genome shotgun (WGS) entry which is preliminary data.</text>
</comment>
<evidence type="ECO:0000256" key="2">
    <source>
        <dbReference type="ARBA" id="ARBA00022884"/>
    </source>
</evidence>
<dbReference type="GO" id="GO:0003723">
    <property type="term" value="F:RNA binding"/>
    <property type="evidence" value="ECO:0007669"/>
    <property type="project" value="UniProtKB-UniRule"/>
</dbReference>
<dbReference type="OrthoDB" id="446113at2759"/>
<keyword evidence="2 4" id="KW-0694">RNA-binding</keyword>
<evidence type="ECO:0000256" key="1">
    <source>
        <dbReference type="ARBA" id="ARBA00008920"/>
    </source>
</evidence>
<evidence type="ECO:0000256" key="3">
    <source>
        <dbReference type="ARBA" id="ARBA00033477"/>
    </source>
</evidence>
<proteinExistence type="inferred from homology"/>
<protein>
    <recommendedName>
        <fullName evidence="3">tRNA selenocysteine-associated protein 1</fullName>
    </recommendedName>
</protein>
<feature type="domain" description="RRM" evidence="6">
    <location>
        <begin position="5"/>
        <end position="85"/>
    </location>
</feature>
<sequence>MNRKSTVWIGDLDTNIDEDFLIETFRILGEPLCGVKIIRKNSESLCYGFLEFPDEESAQRVLHRYNGKLIPNSSSKRFKLNHANHSKDGIVHLLVSVPGHSISFIHLGRKDYSLFVGDLGPEVDDLALFDAFLARYKTVKLAKVIYDNFGISKGYGFVHFSSKSEYEASLIEMQNAHIGSKSVRVSTAQQKSRTATPSAPGSEEQQWQQQYPGYDYQSYYAAWQNYQSQNPYYGYDQRYAAAYGGAYQYPQQYSYTDPQATTTTAATTQSVAQYTQAAYEIAENAVEEHDVPLDIDQLNQDLMQRNEEFYTALDESRWLPTDNLDPPLLRIK</sequence>
<dbReference type="Proteomes" id="UP000887116">
    <property type="component" value="Unassembled WGS sequence"/>
</dbReference>
<feature type="region of interest" description="Disordered" evidence="5">
    <location>
        <begin position="187"/>
        <end position="207"/>
    </location>
</feature>
<organism evidence="7 8">
    <name type="scientific">Trichonephila clavata</name>
    <name type="common">Joro spider</name>
    <name type="synonym">Nephila clavata</name>
    <dbReference type="NCBI Taxonomy" id="2740835"/>
    <lineage>
        <taxon>Eukaryota</taxon>
        <taxon>Metazoa</taxon>
        <taxon>Ecdysozoa</taxon>
        <taxon>Arthropoda</taxon>
        <taxon>Chelicerata</taxon>
        <taxon>Arachnida</taxon>
        <taxon>Araneae</taxon>
        <taxon>Araneomorphae</taxon>
        <taxon>Entelegynae</taxon>
        <taxon>Araneoidea</taxon>
        <taxon>Nephilidae</taxon>
        <taxon>Trichonephila</taxon>
    </lineage>
</organism>
<dbReference type="AlphaFoldDB" id="A0A8X6FIM5"/>
<accession>A0A8X6FIM5</accession>